<evidence type="ECO:0000256" key="10">
    <source>
        <dbReference type="ARBA" id="ARBA00022842"/>
    </source>
</evidence>
<dbReference type="Pfam" id="PF00245">
    <property type="entry name" value="Alk_phosphatase"/>
    <property type="match status" value="1"/>
</dbReference>
<evidence type="ECO:0000256" key="3">
    <source>
        <dbReference type="ARBA" id="ARBA00012647"/>
    </source>
</evidence>
<dbReference type="InterPro" id="IPR017850">
    <property type="entry name" value="Alkaline_phosphatase_core_sf"/>
</dbReference>
<dbReference type="InterPro" id="IPR018299">
    <property type="entry name" value="Alkaline_phosphatase_AS"/>
</dbReference>
<evidence type="ECO:0000256" key="11">
    <source>
        <dbReference type="ARBA" id="ARBA00023136"/>
    </source>
</evidence>
<comment type="cofactor">
    <cofactor evidence="15">
        <name>Zn(2+)</name>
        <dbReference type="ChEBI" id="CHEBI:29105"/>
    </cofactor>
    <text evidence="15">Binds 2 Zn(2+) ions.</text>
</comment>
<dbReference type="OrthoDB" id="5818554at2759"/>
<evidence type="ECO:0000313" key="19">
    <source>
        <dbReference type="Proteomes" id="UP000694843"/>
    </source>
</evidence>
<dbReference type="AlphaFoldDB" id="A0A8B7P1I8"/>
<feature type="binding site" evidence="15">
    <location>
        <position position="71"/>
    </location>
    <ligand>
        <name>Mg(2+)</name>
        <dbReference type="ChEBI" id="CHEBI:18420"/>
    </ligand>
</feature>
<protein>
    <recommendedName>
        <fullName evidence="3 17">Alkaline phosphatase</fullName>
        <ecNumber evidence="3 17">3.1.3.1</ecNumber>
    </recommendedName>
</protein>
<dbReference type="GO" id="GO:0004035">
    <property type="term" value="F:alkaline phosphatase activity"/>
    <property type="evidence" value="ECO:0007669"/>
    <property type="project" value="UniProtKB-EC"/>
</dbReference>
<feature type="signal peptide" evidence="18">
    <location>
        <begin position="1"/>
        <end position="29"/>
    </location>
</feature>
<keyword evidence="8 17" id="KW-0378">Hydrolase</keyword>
<evidence type="ECO:0000256" key="15">
    <source>
        <dbReference type="PIRSR" id="PIRSR601952-2"/>
    </source>
</evidence>
<feature type="binding site" evidence="15">
    <location>
        <position position="392"/>
    </location>
    <ligand>
        <name>Zn(2+)</name>
        <dbReference type="ChEBI" id="CHEBI:29105"/>
        <label>2</label>
    </ligand>
</feature>
<keyword evidence="13" id="KW-0449">Lipoprotein</keyword>
<evidence type="ECO:0000256" key="1">
    <source>
        <dbReference type="ARBA" id="ARBA00004609"/>
    </source>
</evidence>
<dbReference type="Proteomes" id="UP000694843">
    <property type="component" value="Unplaced"/>
</dbReference>
<keyword evidence="7 15" id="KW-0479">Metal-binding</keyword>
<evidence type="ECO:0000256" key="13">
    <source>
        <dbReference type="ARBA" id="ARBA00023288"/>
    </source>
</evidence>
<dbReference type="OMA" id="EDAEFWH"/>
<comment type="catalytic activity">
    <reaction evidence="17">
        <text>a phosphate monoester + H2O = an alcohol + phosphate</text>
        <dbReference type="Rhea" id="RHEA:15017"/>
        <dbReference type="ChEBI" id="CHEBI:15377"/>
        <dbReference type="ChEBI" id="CHEBI:30879"/>
        <dbReference type="ChEBI" id="CHEBI:43474"/>
        <dbReference type="ChEBI" id="CHEBI:67140"/>
        <dbReference type="EC" id="3.1.3.1"/>
    </reaction>
</comment>
<feature type="chain" id="PRO_5034442535" description="Alkaline phosphatase" evidence="18">
    <location>
        <begin position="30"/>
        <end position="552"/>
    </location>
</feature>
<feature type="binding site" evidence="15">
    <location>
        <position position="351"/>
    </location>
    <ligand>
        <name>Zn(2+)</name>
        <dbReference type="ChEBI" id="CHEBI:29105"/>
        <label>2</label>
    </ligand>
</feature>
<feature type="binding site" evidence="15">
    <location>
        <position position="393"/>
    </location>
    <ligand>
        <name>Zn(2+)</name>
        <dbReference type="ChEBI" id="CHEBI:29105"/>
        <label>2</label>
    </ligand>
</feature>
<dbReference type="CDD" id="cd16012">
    <property type="entry name" value="ALP"/>
    <property type="match status" value="1"/>
</dbReference>
<dbReference type="FunFam" id="3.40.720.10:FF:000008">
    <property type="entry name" value="Alkaline phosphatase"/>
    <property type="match status" value="1"/>
</dbReference>
<dbReference type="InterPro" id="IPR001952">
    <property type="entry name" value="Alkaline_phosphatase"/>
</dbReference>
<organism evidence="19 20">
    <name type="scientific">Hyalella azteca</name>
    <name type="common">Amphipod</name>
    <dbReference type="NCBI Taxonomy" id="294128"/>
    <lineage>
        <taxon>Eukaryota</taxon>
        <taxon>Metazoa</taxon>
        <taxon>Ecdysozoa</taxon>
        <taxon>Arthropoda</taxon>
        <taxon>Crustacea</taxon>
        <taxon>Multicrustacea</taxon>
        <taxon>Malacostraca</taxon>
        <taxon>Eumalacostraca</taxon>
        <taxon>Peracarida</taxon>
        <taxon>Amphipoda</taxon>
        <taxon>Senticaudata</taxon>
        <taxon>Talitrida</taxon>
        <taxon>Talitroidea</taxon>
        <taxon>Hyalellidae</taxon>
        <taxon>Hyalella</taxon>
    </lineage>
</organism>
<evidence type="ECO:0000256" key="18">
    <source>
        <dbReference type="SAM" id="SignalP"/>
    </source>
</evidence>
<dbReference type="EC" id="3.1.3.1" evidence="3 17"/>
<sequence>MVVLWPLSGLRLCLLSAPSLVLFASLVSCAVNPDELHSGHWYKLGVEDITEALQRTQNTKVARNVLLFLGDGMGISTITAGRIFKGQKEGKSGEEGYLSFERFPDMALLKTYNVDKQVPDSAATATAFLSGVKGNFYTLGVTAAVKNGDCASSLLPENRPKSILTWAQETGKETGLVTTTRITHATPGAAYASSAQREWECDAKMKQEADPSVLHCKDIARQLVEDQPGMNLKVIFGGGRQALGAQFDNSTATSCRRLDGLNLAHKWQEMRQAEGASYAYVTNTGQLRDVNIDNAEFILGLFADNHIPYERDRDLGVAGEPSLSELTATAIKRLSRAEEGYFLIVEGGRIDHALHDGKAQLALEEMQTFDAAISTALELVDLDETLVIVTADHSHGLAINGYPERGNDILGTSFYKDGVTDGMPHMTLMFTTGPGFNFSYDGTKVARVNVSGVDANASSYMFPAAVPTKVGWSMHSGEDVAVHAVGPWSHLFHRTHEQTYVAHVIAYAAQVGPFAQQRPEAPHALCSSSAVAPQVFQAAVVLCAFLLLLQRV</sequence>
<keyword evidence="6" id="KW-0336">GPI-anchor</keyword>
<evidence type="ECO:0000256" key="17">
    <source>
        <dbReference type="RuleBase" id="RU003947"/>
    </source>
</evidence>
<comment type="subcellular location">
    <subcellularLocation>
        <location evidence="1">Cell membrane</location>
        <topology evidence="1">Lipid-anchor</topology>
        <topology evidence="1">GPI-anchor</topology>
    </subcellularLocation>
</comment>
<feature type="binding site" evidence="15">
    <location>
        <position position="475"/>
    </location>
    <ligand>
        <name>Zn(2+)</name>
        <dbReference type="ChEBI" id="CHEBI:29105"/>
        <label>2</label>
    </ligand>
</feature>
<dbReference type="PRINTS" id="PR00113">
    <property type="entry name" value="ALKPHPHTASE"/>
</dbReference>
<dbReference type="GeneID" id="108676282"/>
<name>A0A8B7P1I8_HYAAZ</name>
<evidence type="ECO:0000256" key="12">
    <source>
        <dbReference type="ARBA" id="ARBA00023180"/>
    </source>
</evidence>
<feature type="active site" description="Phosphoserine intermediate" evidence="14">
    <location>
        <position position="121"/>
    </location>
</feature>
<reference evidence="20" key="1">
    <citation type="submission" date="2025-08" db="UniProtKB">
        <authorList>
            <consortium name="RefSeq"/>
        </authorList>
    </citation>
    <scope>IDENTIFICATION</scope>
    <source>
        <tissue evidence="20">Whole organism</tissue>
    </source>
</reference>
<keyword evidence="4" id="KW-1003">Cell membrane</keyword>
<feature type="binding site" evidence="15">
    <location>
        <position position="355"/>
    </location>
    <ligand>
        <name>Zn(2+)</name>
        <dbReference type="ChEBI" id="CHEBI:29105"/>
        <label>2</label>
    </ligand>
</feature>
<dbReference type="GO" id="GO:0046872">
    <property type="term" value="F:metal ion binding"/>
    <property type="evidence" value="ECO:0007669"/>
    <property type="project" value="UniProtKB-KW"/>
</dbReference>
<dbReference type="SUPFAM" id="SSF53649">
    <property type="entry name" value="Alkaline phosphatase-like"/>
    <property type="match status" value="1"/>
</dbReference>
<evidence type="ECO:0000256" key="5">
    <source>
        <dbReference type="ARBA" id="ARBA00022553"/>
    </source>
</evidence>
<dbReference type="PROSITE" id="PS00123">
    <property type="entry name" value="ALKALINE_PHOSPHATASE"/>
    <property type="match status" value="1"/>
</dbReference>
<evidence type="ECO:0000256" key="9">
    <source>
        <dbReference type="ARBA" id="ARBA00022833"/>
    </source>
</evidence>
<keyword evidence="18" id="KW-0732">Signal</keyword>
<evidence type="ECO:0000256" key="6">
    <source>
        <dbReference type="ARBA" id="ARBA00022622"/>
    </source>
</evidence>
<evidence type="ECO:0000256" key="2">
    <source>
        <dbReference type="ARBA" id="ARBA00005984"/>
    </source>
</evidence>
<dbReference type="PANTHER" id="PTHR11596">
    <property type="entry name" value="ALKALINE PHOSPHATASE"/>
    <property type="match status" value="1"/>
</dbReference>
<evidence type="ECO:0000313" key="20">
    <source>
        <dbReference type="RefSeq" id="XP_018019830.1"/>
    </source>
</evidence>
<feature type="binding site" evidence="15">
    <location>
        <position position="346"/>
    </location>
    <ligand>
        <name>Mg(2+)</name>
        <dbReference type="ChEBI" id="CHEBI:18420"/>
    </ligand>
</feature>
<dbReference type="GO" id="GO:0005886">
    <property type="term" value="C:plasma membrane"/>
    <property type="evidence" value="ECO:0007669"/>
    <property type="project" value="UniProtKB-SubCell"/>
</dbReference>
<dbReference type="PANTHER" id="PTHR11596:SF5">
    <property type="entry name" value="ALKALINE PHOSPHATASE"/>
    <property type="match status" value="1"/>
</dbReference>
<evidence type="ECO:0000256" key="7">
    <source>
        <dbReference type="ARBA" id="ARBA00022723"/>
    </source>
</evidence>
<gene>
    <name evidence="20" type="primary">LOC108676282</name>
</gene>
<keyword evidence="5" id="KW-0597">Phosphoprotein</keyword>
<dbReference type="KEGG" id="hazt:108676282"/>
<feature type="binding site" evidence="15">
    <location>
        <position position="71"/>
    </location>
    <ligand>
        <name>Zn(2+)</name>
        <dbReference type="ChEBI" id="CHEBI:29105"/>
        <label>2</label>
    </ligand>
</feature>
<keyword evidence="19" id="KW-1185">Reference proteome</keyword>
<keyword evidence="11" id="KW-0472">Membrane</keyword>
<dbReference type="Gene3D" id="3.40.720.10">
    <property type="entry name" value="Alkaline Phosphatase, subunit A"/>
    <property type="match status" value="1"/>
</dbReference>
<dbReference type="RefSeq" id="XP_018019830.1">
    <property type="nucleotide sequence ID" value="XM_018164341.2"/>
</dbReference>
<comment type="cofactor">
    <cofactor evidence="15">
        <name>Mg(2+)</name>
        <dbReference type="ChEBI" id="CHEBI:18420"/>
    </cofactor>
    <text evidence="15">Binds 1 Mg(2+) ion.</text>
</comment>
<evidence type="ECO:0000256" key="8">
    <source>
        <dbReference type="ARBA" id="ARBA00022801"/>
    </source>
</evidence>
<comment type="similarity">
    <text evidence="2 16">Belongs to the alkaline phosphatase family.</text>
</comment>
<keyword evidence="10 15" id="KW-0460">Magnesium</keyword>
<feature type="binding site" evidence="15">
    <location>
        <position position="186"/>
    </location>
    <ligand>
        <name>Mg(2+)</name>
        <dbReference type="ChEBI" id="CHEBI:18420"/>
    </ligand>
</feature>
<evidence type="ECO:0000256" key="4">
    <source>
        <dbReference type="ARBA" id="ARBA00022475"/>
    </source>
</evidence>
<evidence type="ECO:0000256" key="16">
    <source>
        <dbReference type="RuleBase" id="RU003946"/>
    </source>
</evidence>
<keyword evidence="12" id="KW-0325">Glycoprotein</keyword>
<keyword evidence="9 15" id="KW-0862">Zinc</keyword>
<feature type="binding site" evidence="15">
    <location>
        <position position="184"/>
    </location>
    <ligand>
        <name>Mg(2+)</name>
        <dbReference type="ChEBI" id="CHEBI:18420"/>
    </ligand>
</feature>
<dbReference type="GO" id="GO:0098552">
    <property type="term" value="C:side of membrane"/>
    <property type="evidence" value="ECO:0007669"/>
    <property type="project" value="UniProtKB-KW"/>
</dbReference>
<dbReference type="SMART" id="SM00098">
    <property type="entry name" value="alkPPc"/>
    <property type="match status" value="1"/>
</dbReference>
<evidence type="ECO:0000256" key="14">
    <source>
        <dbReference type="PIRSR" id="PIRSR601952-1"/>
    </source>
</evidence>
<accession>A0A8B7P1I8</accession>
<proteinExistence type="inferred from homology"/>